<protein>
    <submittedName>
        <fullName evidence="1">Uncharacterized protein</fullName>
    </submittedName>
</protein>
<organism evidence="1 2">
    <name type="scientific">Fluviispira sanaruensis</name>
    <dbReference type="NCBI Taxonomy" id="2493639"/>
    <lineage>
        <taxon>Bacteria</taxon>
        <taxon>Pseudomonadati</taxon>
        <taxon>Bdellovibrionota</taxon>
        <taxon>Oligoflexia</taxon>
        <taxon>Silvanigrellales</taxon>
        <taxon>Silvanigrellaceae</taxon>
        <taxon>Fluviispira</taxon>
    </lineage>
</organism>
<dbReference type="KEGG" id="sbf:JCM31447_01110"/>
<dbReference type="Proteomes" id="UP000291236">
    <property type="component" value="Chromosome"/>
</dbReference>
<accession>A0A4P2VIK6</accession>
<evidence type="ECO:0000313" key="1">
    <source>
        <dbReference type="EMBL" id="BBH51694.1"/>
    </source>
</evidence>
<name>A0A4P2VIK6_FLUSA</name>
<proteinExistence type="predicted"/>
<dbReference type="EMBL" id="AP019368">
    <property type="protein sequence ID" value="BBH51694.1"/>
    <property type="molecule type" value="Genomic_DNA"/>
</dbReference>
<sequence>MNTIEMSVSKCKKLSMRNILKIESKAKNIVNIKKDNINNRLLLCGLSVGKTQIKIWRADTWEEETIIAHVKPTRKLQSNSPNSTYDKSYPKNEFLLEKKIAGWGFSYK</sequence>
<evidence type="ECO:0000313" key="2">
    <source>
        <dbReference type="Proteomes" id="UP000291236"/>
    </source>
</evidence>
<dbReference type="RefSeq" id="WP_130605485.1">
    <property type="nucleotide sequence ID" value="NZ_AP019368.1"/>
</dbReference>
<dbReference type="AlphaFoldDB" id="A0A4P2VIK6"/>
<keyword evidence="2" id="KW-1185">Reference proteome</keyword>
<reference evidence="1 2" key="1">
    <citation type="submission" date="2018-12" db="EMBL/GenBank/DDBJ databases">
        <title>Rubrispira sanarue gen. nov., sp., nov., a member of the order Silvanigrellales, isolated from a brackish lake in Hamamatsu Japan.</title>
        <authorList>
            <person name="Maejima Y."/>
            <person name="Iino T."/>
            <person name="Muraguchi Y."/>
            <person name="Fukuda K."/>
            <person name="Nojiri H."/>
            <person name="Ohkuma M."/>
            <person name="Moriuchi R."/>
            <person name="Dohra H."/>
            <person name="Kimbara K."/>
            <person name="Shintani M."/>
        </authorList>
    </citation>
    <scope>NUCLEOTIDE SEQUENCE [LARGE SCALE GENOMIC DNA]</scope>
    <source>
        <strain evidence="1 2">RF1110005</strain>
    </source>
</reference>
<gene>
    <name evidence="1" type="ORF">JCM31447_01110</name>
</gene>